<organism evidence="1 2">
    <name type="scientific">Methylocella tundrae</name>
    <dbReference type="NCBI Taxonomy" id="227605"/>
    <lineage>
        <taxon>Bacteria</taxon>
        <taxon>Pseudomonadati</taxon>
        <taxon>Pseudomonadota</taxon>
        <taxon>Alphaproteobacteria</taxon>
        <taxon>Hyphomicrobiales</taxon>
        <taxon>Beijerinckiaceae</taxon>
        <taxon>Methylocella</taxon>
    </lineage>
</organism>
<reference evidence="1 2" key="1">
    <citation type="submission" date="2019-05" db="EMBL/GenBank/DDBJ databases">
        <authorList>
            <person name="Farhan Ul Haque M."/>
        </authorList>
    </citation>
    <scope>NUCLEOTIDE SEQUENCE [LARGE SCALE GENOMIC DNA]</scope>
    <source>
        <strain evidence="1">2</strain>
    </source>
</reference>
<accession>A0A8B6M0U1</accession>
<dbReference type="Proteomes" id="UP000485880">
    <property type="component" value="Unassembled WGS sequence"/>
</dbReference>
<gene>
    <name evidence="1" type="ORF">MPC4_10401</name>
</gene>
<evidence type="ECO:0000313" key="2">
    <source>
        <dbReference type="Proteomes" id="UP000485880"/>
    </source>
</evidence>
<sequence length="65" mass="7106">MFKRPRLCEHDNAFESSKKGLNGYSSFWLSGSSTGMDAMGSPKGLSRLRSLDWMQGAAQRYAGGS</sequence>
<comment type="caution">
    <text evidence="1">The sequence shown here is derived from an EMBL/GenBank/DDBJ whole genome shotgun (WGS) entry which is preliminary data.</text>
</comment>
<dbReference type="AlphaFoldDB" id="A0A8B6M0U1"/>
<protein>
    <submittedName>
        <fullName evidence="1">Uncharacterized protein</fullName>
    </submittedName>
</protein>
<dbReference type="EMBL" id="CABFMQ020000001">
    <property type="protein sequence ID" value="VTZ48446.1"/>
    <property type="molecule type" value="Genomic_DNA"/>
</dbReference>
<proteinExistence type="predicted"/>
<evidence type="ECO:0000313" key="1">
    <source>
        <dbReference type="EMBL" id="VTZ48446.1"/>
    </source>
</evidence>
<keyword evidence="2" id="KW-1185">Reference proteome</keyword>
<name>A0A8B6M0U1_METTU</name>